<feature type="non-terminal residue" evidence="2">
    <location>
        <position position="334"/>
    </location>
</feature>
<evidence type="ECO:0000313" key="2">
    <source>
        <dbReference type="EMBL" id="KKK46961.1"/>
    </source>
</evidence>
<dbReference type="AlphaFoldDB" id="A0A0F8YG16"/>
<feature type="domain" description="DUF2341" evidence="1">
    <location>
        <begin position="38"/>
        <end position="96"/>
    </location>
</feature>
<sequence length="334" mass="35553">IIDNTKVAATLTNFPVLLTNILDGNFNSDFEAVLQADWDDIRFTSDRAGTVQLAADYSELDVASGDTVIWVKVPSISSSTDTEIWAWGGDSGASRPSRTDTYGNENAWDSNFQGVWHLGEDPSGGAPQVLDATSNTNDGTSGGTMLTEDLVSAQIADGLDFDGSDDFIGFGANPDLSNWAGITVEVWLKWADTGSNEHIIFSNWDGNGIKASILFRLEPAGNIPQAFLIIASNTQIGGGATVETIPANTFTKITVRYNKTDLSIWVDGVKDATTFSGTANLDADVSGNEIEIGRSPHGGGVDEFDGIIDEVFISDTGRSDSWITTGYNNQSSPS</sequence>
<dbReference type="EMBL" id="LAZR01069819">
    <property type="protein sequence ID" value="KKK46961.1"/>
    <property type="molecule type" value="Genomic_DNA"/>
</dbReference>
<organism evidence="2">
    <name type="scientific">marine sediment metagenome</name>
    <dbReference type="NCBI Taxonomy" id="412755"/>
    <lineage>
        <taxon>unclassified sequences</taxon>
        <taxon>metagenomes</taxon>
        <taxon>ecological metagenomes</taxon>
    </lineage>
</organism>
<gene>
    <name evidence="2" type="ORF">LCGC14_3160010</name>
</gene>
<dbReference type="Gene3D" id="2.60.120.200">
    <property type="match status" value="1"/>
</dbReference>
<reference evidence="2" key="1">
    <citation type="journal article" date="2015" name="Nature">
        <title>Complex archaea that bridge the gap between prokaryotes and eukaryotes.</title>
        <authorList>
            <person name="Spang A."/>
            <person name="Saw J.H."/>
            <person name="Jorgensen S.L."/>
            <person name="Zaremba-Niedzwiedzka K."/>
            <person name="Martijn J."/>
            <person name="Lind A.E."/>
            <person name="van Eijk R."/>
            <person name="Schleper C."/>
            <person name="Guy L."/>
            <person name="Ettema T.J."/>
        </authorList>
    </citation>
    <scope>NUCLEOTIDE SEQUENCE</scope>
</reference>
<name>A0A0F8YG16_9ZZZZ</name>
<protein>
    <recommendedName>
        <fullName evidence="1">DUF2341 domain-containing protein</fullName>
    </recommendedName>
</protein>
<dbReference type="InterPro" id="IPR013320">
    <property type="entry name" value="ConA-like_dom_sf"/>
</dbReference>
<accession>A0A0F8YG16</accession>
<evidence type="ECO:0000259" key="1">
    <source>
        <dbReference type="Pfam" id="PF10102"/>
    </source>
</evidence>
<comment type="caution">
    <text evidence="2">The sequence shown here is derived from an EMBL/GenBank/DDBJ whole genome shotgun (WGS) entry which is preliminary data.</text>
</comment>
<dbReference type="Pfam" id="PF13385">
    <property type="entry name" value="Laminin_G_3"/>
    <property type="match status" value="1"/>
</dbReference>
<proteinExistence type="predicted"/>
<dbReference type="SUPFAM" id="SSF49899">
    <property type="entry name" value="Concanavalin A-like lectins/glucanases"/>
    <property type="match status" value="1"/>
</dbReference>
<dbReference type="InterPro" id="IPR018765">
    <property type="entry name" value="DUF2341"/>
</dbReference>
<feature type="non-terminal residue" evidence="2">
    <location>
        <position position="1"/>
    </location>
</feature>
<dbReference type="Pfam" id="PF10102">
    <property type="entry name" value="DUF2341"/>
    <property type="match status" value="1"/>
</dbReference>